<evidence type="ECO:0000313" key="1">
    <source>
        <dbReference type="EMBL" id="AEI76391.1"/>
    </source>
</evidence>
<dbReference type="AlphaFoldDB" id="G0F0A6"/>
<dbReference type="HOGENOM" id="CLU_3288274_0_0_4"/>
<evidence type="ECO:0000313" key="2">
    <source>
        <dbReference type="Proteomes" id="UP000006798"/>
    </source>
</evidence>
<organism evidence="1 2">
    <name type="scientific">Cupriavidus necator (strain ATCC 43291 / DSM 13513 / CCUG 52238 / LMG 8453 / N-1)</name>
    <name type="common">Ralstonia eutropha</name>
    <dbReference type="NCBI Taxonomy" id="1042878"/>
    <lineage>
        <taxon>Bacteria</taxon>
        <taxon>Pseudomonadati</taxon>
        <taxon>Pseudomonadota</taxon>
        <taxon>Betaproteobacteria</taxon>
        <taxon>Burkholderiales</taxon>
        <taxon>Burkholderiaceae</taxon>
        <taxon>Cupriavidus</taxon>
    </lineage>
</organism>
<reference evidence="1 2" key="1">
    <citation type="journal article" date="2011" name="J. Bacteriol.">
        <title>Complete genome sequence of the type strain Cupriavidus necator N-1.</title>
        <authorList>
            <person name="Poehlein A."/>
            <person name="Kusian B."/>
            <person name="Friedrich B."/>
            <person name="Daniel R."/>
            <person name="Bowien B."/>
        </authorList>
    </citation>
    <scope>NUCLEOTIDE SEQUENCE [LARGE SCALE GENOMIC DNA]</scope>
    <source>
        <strain evidence="2">ATCC 43291 / DSM 13513 / CCUG 52238 / LMG 8453 / N-1</strain>
    </source>
</reference>
<gene>
    <name evidence="1" type="ordered locus">CNE_1c10350</name>
</gene>
<protein>
    <submittedName>
        <fullName evidence="1">Uncharacterized protein</fullName>
    </submittedName>
</protein>
<dbReference type="Proteomes" id="UP000006798">
    <property type="component" value="Chromosome 1"/>
</dbReference>
<name>G0F0A6_CUPNN</name>
<accession>G0F0A6</accession>
<dbReference type="EMBL" id="CP002877">
    <property type="protein sequence ID" value="AEI76391.1"/>
    <property type="molecule type" value="Genomic_DNA"/>
</dbReference>
<dbReference type="KEGG" id="cnc:CNE_1c10350"/>
<proteinExistence type="predicted"/>
<sequence>MVSSLRNQWTPGWVAAPRWPRQAPASVRHGPMECTLSESR</sequence>